<gene>
    <name evidence="3" type="ORF">UA74_11740</name>
</gene>
<accession>A0AAC9PRS5</accession>
<evidence type="ECO:0000256" key="1">
    <source>
        <dbReference type="SAM" id="MobiDB-lite"/>
    </source>
</evidence>
<evidence type="ECO:0000256" key="2">
    <source>
        <dbReference type="SAM" id="Phobius"/>
    </source>
</evidence>
<evidence type="ECO:0000313" key="3">
    <source>
        <dbReference type="EMBL" id="APU14408.1"/>
    </source>
</evidence>
<evidence type="ECO:0000313" key="4">
    <source>
        <dbReference type="Proteomes" id="UP000185511"/>
    </source>
</evidence>
<dbReference type="RefSeq" id="WP_075740296.1">
    <property type="nucleotide sequence ID" value="NZ_CP016076.1"/>
</dbReference>
<dbReference type="KEGG" id="acad:UA74_11740"/>
<keyword evidence="4" id="KW-1185">Reference proteome</keyword>
<feature type="compositionally biased region" description="Polar residues" evidence="1">
    <location>
        <begin position="32"/>
        <end position="42"/>
    </location>
</feature>
<feature type="compositionally biased region" description="Pro residues" evidence="1">
    <location>
        <begin position="1"/>
        <end position="14"/>
    </location>
</feature>
<name>A0AAC9PRS5_9PSEU</name>
<keyword evidence="2" id="KW-1133">Transmembrane helix</keyword>
<feature type="region of interest" description="Disordered" evidence="1">
    <location>
        <begin position="1"/>
        <end position="42"/>
    </location>
</feature>
<keyword evidence="2" id="KW-0812">Transmembrane</keyword>
<dbReference type="InterPro" id="IPR045512">
    <property type="entry name" value="DUF6480"/>
</dbReference>
<organism evidence="3 4">
    <name type="scientific">Actinoalloteichus fjordicus</name>
    <dbReference type="NCBI Taxonomy" id="1612552"/>
    <lineage>
        <taxon>Bacteria</taxon>
        <taxon>Bacillati</taxon>
        <taxon>Actinomycetota</taxon>
        <taxon>Actinomycetes</taxon>
        <taxon>Pseudonocardiales</taxon>
        <taxon>Pseudonocardiaceae</taxon>
        <taxon>Actinoalloteichus</taxon>
    </lineage>
</organism>
<feature type="transmembrane region" description="Helical" evidence="2">
    <location>
        <begin position="52"/>
        <end position="76"/>
    </location>
</feature>
<dbReference type="Proteomes" id="UP000185511">
    <property type="component" value="Chromosome"/>
</dbReference>
<reference evidence="4" key="1">
    <citation type="submission" date="2016-06" db="EMBL/GenBank/DDBJ databases">
        <title>Complete genome sequence of Actinoalloteichus fjordicus DSM 46855 (=ADI127-17), type strain of the new species Actinoalloteichus fjordicus.</title>
        <authorList>
            <person name="Ruckert C."/>
            <person name="Nouioui I."/>
            <person name="Willmese J."/>
            <person name="van Wezel G."/>
            <person name="Klenk H.-P."/>
            <person name="Kalinowski J."/>
            <person name="Zotchev S.B."/>
        </authorList>
    </citation>
    <scope>NUCLEOTIDE SEQUENCE [LARGE SCALE GENOMIC DNA]</scope>
    <source>
        <strain evidence="4">ADI127-7</strain>
    </source>
</reference>
<dbReference type="AlphaFoldDB" id="A0AAC9PRS5"/>
<keyword evidence="2" id="KW-0472">Membrane</keyword>
<protein>
    <submittedName>
        <fullName evidence="3">Uncharacterized protein</fullName>
    </submittedName>
</protein>
<dbReference type="EMBL" id="CP016076">
    <property type="protein sequence ID" value="APU14408.1"/>
    <property type="molecule type" value="Genomic_DNA"/>
</dbReference>
<sequence length="79" mass="8165">MTLPPDPEPDPPSAAEPGGGVSPGATPPVEGSATQGLAHQETTPSPRWVNTLVFVLMVVLLVLVLGFVVTHLIAFIRGL</sequence>
<proteinExistence type="predicted"/>
<dbReference type="Pfam" id="PF20088">
    <property type="entry name" value="DUF6480"/>
    <property type="match status" value="1"/>
</dbReference>